<feature type="region of interest" description="Disordered" evidence="1">
    <location>
        <begin position="1"/>
        <end position="34"/>
    </location>
</feature>
<feature type="compositionally biased region" description="Basic and acidic residues" evidence="1">
    <location>
        <begin position="1"/>
        <end position="17"/>
    </location>
</feature>
<sequence length="265" mass="26862">MACKRRQEPDTGQKRSSETGFKPSVVWGSGREDVGGGHFLGPVLFFCLFLFFLGPGCGRGEDDDGGGSGDDDGGSGDDDGGSGDDDGGSGDDDGGSGDDDGGSGDDDGGSGDDDGGSGDDDGGSGDDDGGSGDDDGGSGDDDSGSGGDDDDGGRGGSSVKFTYFHISSDLKSGIVGCGSDCCINWLLGLLCCVPTVVHACCFVGEEDIGPPKQPVTNVVIVQQPGQPQFHVQPQQGGQFQQQCPQAQSPPQYVMPQTHQQYGFKY</sequence>
<feature type="region of interest" description="Disordered" evidence="1">
    <location>
        <begin position="61"/>
        <end position="154"/>
    </location>
</feature>
<keyword evidence="4" id="KW-1185">Reference proteome</keyword>
<comment type="caution">
    <text evidence="3">The sequence shown here is derived from an EMBL/GenBank/DDBJ whole genome shotgun (WGS) entry which is preliminary data.</text>
</comment>
<keyword evidence="2" id="KW-0472">Membrane</keyword>
<proteinExistence type="predicted"/>
<keyword evidence="2" id="KW-1133">Transmembrane helix</keyword>
<dbReference type="Proteomes" id="UP000198287">
    <property type="component" value="Unassembled WGS sequence"/>
</dbReference>
<dbReference type="AlphaFoldDB" id="A0A226EJ76"/>
<evidence type="ECO:0000256" key="1">
    <source>
        <dbReference type="SAM" id="MobiDB-lite"/>
    </source>
</evidence>
<dbReference type="EMBL" id="LNIX01000003">
    <property type="protein sequence ID" value="OXA57509.1"/>
    <property type="molecule type" value="Genomic_DNA"/>
</dbReference>
<name>A0A226EJ76_FOLCA</name>
<accession>A0A226EJ76</accession>
<protein>
    <submittedName>
        <fullName evidence="3">Uncharacterized protein</fullName>
    </submittedName>
</protein>
<feature type="compositionally biased region" description="Acidic residues" evidence="1">
    <location>
        <begin position="61"/>
        <end position="151"/>
    </location>
</feature>
<evidence type="ECO:0000256" key="2">
    <source>
        <dbReference type="SAM" id="Phobius"/>
    </source>
</evidence>
<gene>
    <name evidence="3" type="ORF">Fcan01_06773</name>
</gene>
<keyword evidence="2" id="KW-0812">Transmembrane</keyword>
<evidence type="ECO:0000313" key="4">
    <source>
        <dbReference type="Proteomes" id="UP000198287"/>
    </source>
</evidence>
<feature type="transmembrane region" description="Helical" evidence="2">
    <location>
        <begin position="34"/>
        <end position="53"/>
    </location>
</feature>
<organism evidence="3 4">
    <name type="scientific">Folsomia candida</name>
    <name type="common">Springtail</name>
    <dbReference type="NCBI Taxonomy" id="158441"/>
    <lineage>
        <taxon>Eukaryota</taxon>
        <taxon>Metazoa</taxon>
        <taxon>Ecdysozoa</taxon>
        <taxon>Arthropoda</taxon>
        <taxon>Hexapoda</taxon>
        <taxon>Collembola</taxon>
        <taxon>Entomobryomorpha</taxon>
        <taxon>Isotomoidea</taxon>
        <taxon>Isotomidae</taxon>
        <taxon>Proisotominae</taxon>
        <taxon>Folsomia</taxon>
    </lineage>
</organism>
<evidence type="ECO:0000313" key="3">
    <source>
        <dbReference type="EMBL" id="OXA57509.1"/>
    </source>
</evidence>
<reference evidence="3 4" key="1">
    <citation type="submission" date="2015-12" db="EMBL/GenBank/DDBJ databases">
        <title>The genome of Folsomia candida.</title>
        <authorList>
            <person name="Faddeeva A."/>
            <person name="Derks M.F."/>
            <person name="Anvar Y."/>
            <person name="Smit S."/>
            <person name="Van Straalen N."/>
            <person name="Roelofs D."/>
        </authorList>
    </citation>
    <scope>NUCLEOTIDE SEQUENCE [LARGE SCALE GENOMIC DNA]</scope>
    <source>
        <strain evidence="3 4">VU population</strain>
        <tissue evidence="3">Whole body</tissue>
    </source>
</reference>